<feature type="transmembrane region" description="Helical" evidence="6">
    <location>
        <begin position="152"/>
        <end position="176"/>
    </location>
</feature>
<feature type="transmembrane region" description="Helical" evidence="6">
    <location>
        <begin position="87"/>
        <end position="113"/>
    </location>
</feature>
<dbReference type="PANTHER" id="PTHR30250">
    <property type="entry name" value="PST FAMILY PREDICTED COLANIC ACID TRANSPORTER"/>
    <property type="match status" value="1"/>
</dbReference>
<evidence type="ECO:0000313" key="8">
    <source>
        <dbReference type="Proteomes" id="UP000233654"/>
    </source>
</evidence>
<dbReference type="AlphaFoldDB" id="A0A2N3G736"/>
<feature type="transmembrane region" description="Helical" evidence="6">
    <location>
        <begin position="392"/>
        <end position="412"/>
    </location>
</feature>
<dbReference type="InterPro" id="IPR002797">
    <property type="entry name" value="Polysacc_synth"/>
</dbReference>
<comment type="caution">
    <text evidence="7">The sequence shown here is derived from an EMBL/GenBank/DDBJ whole genome shotgun (WGS) entry which is preliminary data.</text>
</comment>
<name>A0A2N3G736_9ACTN</name>
<comment type="subcellular location">
    <subcellularLocation>
        <location evidence="1">Cell membrane</location>
        <topology evidence="1">Multi-pass membrane protein</topology>
    </subcellularLocation>
</comment>
<feature type="transmembrane region" description="Helical" evidence="6">
    <location>
        <begin position="339"/>
        <end position="361"/>
    </location>
</feature>
<feature type="transmembrane region" description="Helical" evidence="6">
    <location>
        <begin position="301"/>
        <end position="319"/>
    </location>
</feature>
<dbReference type="PANTHER" id="PTHR30250:SF11">
    <property type="entry name" value="O-ANTIGEN TRANSPORTER-RELATED"/>
    <property type="match status" value="1"/>
</dbReference>
<accession>A0A2N3G736</accession>
<organism evidence="7 8">
    <name type="scientific">Candidatus Anoxymicrobium japonicum</name>
    <dbReference type="NCBI Taxonomy" id="2013648"/>
    <lineage>
        <taxon>Bacteria</taxon>
        <taxon>Bacillati</taxon>
        <taxon>Actinomycetota</taxon>
        <taxon>Candidatus Geothermincolia</taxon>
        <taxon>Candidatus Geothermincolales</taxon>
        <taxon>Candidatus Anoxymicrobiaceae</taxon>
        <taxon>Candidatus Anoxymicrobium</taxon>
    </lineage>
</organism>
<feature type="transmembrane region" description="Helical" evidence="6">
    <location>
        <begin position="368"/>
        <end position="386"/>
    </location>
</feature>
<dbReference type="GO" id="GO:0005886">
    <property type="term" value="C:plasma membrane"/>
    <property type="evidence" value="ECO:0007669"/>
    <property type="project" value="UniProtKB-SubCell"/>
</dbReference>
<dbReference type="InterPro" id="IPR050833">
    <property type="entry name" value="Poly_Biosynth_Transport"/>
</dbReference>
<dbReference type="EMBL" id="PHEX01000018">
    <property type="protein sequence ID" value="PKQ28394.1"/>
    <property type="molecule type" value="Genomic_DNA"/>
</dbReference>
<evidence type="ECO:0000256" key="2">
    <source>
        <dbReference type="ARBA" id="ARBA00022475"/>
    </source>
</evidence>
<keyword evidence="2" id="KW-1003">Cell membrane</keyword>
<protein>
    <submittedName>
        <fullName evidence="7">Uncharacterized protein</fullName>
    </submittedName>
</protein>
<keyword evidence="3 6" id="KW-0812">Transmembrane</keyword>
<keyword evidence="5 6" id="KW-0472">Membrane</keyword>
<feature type="transmembrane region" description="Helical" evidence="6">
    <location>
        <begin position="424"/>
        <end position="444"/>
    </location>
</feature>
<sequence>MEASLKEKIVEIGRDSSWYLGASVAAAAIGFISIPIFTRLFSPRDYGIYSLVSVAIGVLAPLFYIWLSQSALRFYPEYNRDEKLGVFYSTIYHYMPHFIALCFVVTLLLAAFAVPLGGYRLVVCLGIAVFALFTIFSVSLELMRVRQFAWQYSILTILLSAGRYLVGAGLVVWFGFGVEGIFWGWLGTLVLLLPVELWMLRVHHHVRWKDHSSRLSREFFGYGFVLIFATGFSSVLTVADRYIVDLFKGAAQVGLYSIVYNLMTNVTGVILSALILGSTPVIMKTYEYDGEDEVRALIKRLTRYFLIIILPCMTGLWVLRFRMMSVISGSKYMPATRAVLPLALAMVFVNITWLPTCAFMLKKKTRLMLYPVMSAALLNLALNFLLIPKYGFVGAAWATFVCYAVLFALTLVMSRDLMKWEFPWAGALRVLIATAIMAACLAVLDGIAVHGAGGLLLVITTGAIVFFAVIFLVGGIERNERQFVLALVFRIFKRHAD</sequence>
<reference evidence="7 8" key="1">
    <citation type="journal article" date="2017" name="ISME J.">
        <title>Potential for microbial H2 and metal transformations associated with novel bacteria and archaea in deep terrestrial subsurface sediments.</title>
        <authorList>
            <person name="Hernsdorf A.W."/>
            <person name="Amano Y."/>
            <person name="Miyakawa K."/>
            <person name="Ise K."/>
            <person name="Suzuki Y."/>
            <person name="Anantharaman K."/>
            <person name="Probst A."/>
            <person name="Burstein D."/>
            <person name="Thomas B.C."/>
            <person name="Banfield J.F."/>
        </authorList>
    </citation>
    <scope>NUCLEOTIDE SEQUENCE [LARGE SCALE GENOMIC DNA]</scope>
    <source>
        <strain evidence="7">HGW-Actinobacteria-3</strain>
    </source>
</reference>
<feature type="transmembrane region" description="Helical" evidence="6">
    <location>
        <begin position="219"/>
        <end position="238"/>
    </location>
</feature>
<proteinExistence type="predicted"/>
<dbReference type="Proteomes" id="UP000233654">
    <property type="component" value="Unassembled WGS sequence"/>
</dbReference>
<dbReference type="Pfam" id="PF01943">
    <property type="entry name" value="Polysacc_synt"/>
    <property type="match status" value="1"/>
</dbReference>
<feature type="transmembrane region" description="Helical" evidence="6">
    <location>
        <begin position="18"/>
        <end position="40"/>
    </location>
</feature>
<feature type="transmembrane region" description="Helical" evidence="6">
    <location>
        <begin position="182"/>
        <end position="199"/>
    </location>
</feature>
<feature type="transmembrane region" description="Helical" evidence="6">
    <location>
        <begin position="450"/>
        <end position="473"/>
    </location>
</feature>
<evidence type="ECO:0000256" key="1">
    <source>
        <dbReference type="ARBA" id="ARBA00004651"/>
    </source>
</evidence>
<evidence type="ECO:0000313" key="7">
    <source>
        <dbReference type="EMBL" id="PKQ28394.1"/>
    </source>
</evidence>
<evidence type="ECO:0000256" key="3">
    <source>
        <dbReference type="ARBA" id="ARBA00022692"/>
    </source>
</evidence>
<feature type="transmembrane region" description="Helical" evidence="6">
    <location>
        <begin position="119"/>
        <end position="140"/>
    </location>
</feature>
<keyword evidence="4 6" id="KW-1133">Transmembrane helix</keyword>
<feature type="transmembrane region" description="Helical" evidence="6">
    <location>
        <begin position="258"/>
        <end position="281"/>
    </location>
</feature>
<gene>
    <name evidence="7" type="ORF">CVT63_03075</name>
</gene>
<feature type="transmembrane region" description="Helical" evidence="6">
    <location>
        <begin position="46"/>
        <end position="67"/>
    </location>
</feature>
<evidence type="ECO:0000256" key="4">
    <source>
        <dbReference type="ARBA" id="ARBA00022989"/>
    </source>
</evidence>
<evidence type="ECO:0000256" key="5">
    <source>
        <dbReference type="ARBA" id="ARBA00023136"/>
    </source>
</evidence>
<evidence type="ECO:0000256" key="6">
    <source>
        <dbReference type="SAM" id="Phobius"/>
    </source>
</evidence>